<organism evidence="6 7">
    <name type="scientific">Streptomyces axinellae</name>
    <dbReference type="NCBI Taxonomy" id="552788"/>
    <lineage>
        <taxon>Bacteria</taxon>
        <taxon>Bacillati</taxon>
        <taxon>Actinomycetota</taxon>
        <taxon>Actinomycetes</taxon>
        <taxon>Kitasatosporales</taxon>
        <taxon>Streptomycetaceae</taxon>
        <taxon>Streptomyces</taxon>
    </lineage>
</organism>
<feature type="active site" description="Proton acceptor" evidence="5">
    <location>
        <position position="198"/>
    </location>
</feature>
<feature type="binding site" evidence="5">
    <location>
        <position position="132"/>
    </location>
    <ligand>
        <name>Mg(2+)</name>
        <dbReference type="ChEBI" id="CHEBI:18420"/>
    </ligand>
</feature>
<feature type="binding site" evidence="5">
    <location>
        <position position="130"/>
    </location>
    <ligand>
        <name>3-methyl-2-oxobutanoate</name>
        <dbReference type="ChEBI" id="CHEBI:11851"/>
    </ligand>
</feature>
<accession>A0ABN3QR79</accession>
<sequence>MSSDTESASALYGRKSEQRVTVRELAQAKRRQERWVMLTAYDALTAGLFDEQKVPALLVGDSAANVVYGFDSTVRVGMDHLMPLVQAVVRGTRHALVVADMPFGSYQDSVTTALTNATRFLQEGGAQAVKLEGGARVVDQVSALVEAGIPVMGHLGLTPQSVHALGGYRVQGRAEAGEQLLADAKALAAAGAFALVLEVVPSDLARRVTAEVDIPTIGIGAGADCDAQVLVWQDLAGLTPAPAPKFVKRYADMRSQLAESVGEFIDDVAAGRYPDSQHCYS</sequence>
<evidence type="ECO:0000256" key="4">
    <source>
        <dbReference type="ARBA" id="ARBA00022679"/>
    </source>
</evidence>
<evidence type="ECO:0000256" key="2">
    <source>
        <dbReference type="ARBA" id="ARBA00011424"/>
    </source>
</evidence>
<dbReference type="EMBL" id="BAAARJ010000021">
    <property type="protein sequence ID" value="GAA2632523.1"/>
    <property type="molecule type" value="Genomic_DNA"/>
</dbReference>
<dbReference type="PIRSF" id="PIRSF000388">
    <property type="entry name" value="Pantoate_hydroxy_MeTrfase"/>
    <property type="match status" value="1"/>
</dbReference>
<comment type="similarity">
    <text evidence="1 5">Belongs to the PanB family.</text>
</comment>
<evidence type="ECO:0000256" key="3">
    <source>
        <dbReference type="ARBA" id="ARBA00022655"/>
    </source>
</evidence>
<comment type="subcellular location">
    <subcellularLocation>
        <location evidence="5">Cytoplasm</location>
    </subcellularLocation>
</comment>
<dbReference type="NCBIfam" id="TIGR00222">
    <property type="entry name" value="panB"/>
    <property type="match status" value="1"/>
</dbReference>
<reference evidence="6 7" key="1">
    <citation type="journal article" date="2019" name="Int. J. Syst. Evol. Microbiol.">
        <title>The Global Catalogue of Microorganisms (GCM) 10K type strain sequencing project: providing services to taxonomists for standard genome sequencing and annotation.</title>
        <authorList>
            <consortium name="The Broad Institute Genomics Platform"/>
            <consortium name="The Broad Institute Genome Sequencing Center for Infectious Disease"/>
            <person name="Wu L."/>
            <person name="Ma J."/>
        </authorList>
    </citation>
    <scope>NUCLEOTIDE SEQUENCE [LARGE SCALE GENOMIC DNA]</scope>
    <source>
        <strain evidence="6 7">JCM 16373</strain>
    </source>
</reference>
<dbReference type="NCBIfam" id="NF001452">
    <property type="entry name" value="PRK00311.1"/>
    <property type="match status" value="1"/>
</dbReference>
<evidence type="ECO:0000256" key="5">
    <source>
        <dbReference type="HAMAP-Rule" id="MF_00156"/>
    </source>
</evidence>
<dbReference type="InterPro" id="IPR015813">
    <property type="entry name" value="Pyrv/PenolPyrv_kinase-like_dom"/>
</dbReference>
<keyword evidence="4 5" id="KW-0808">Transferase</keyword>
<feature type="binding site" evidence="5">
    <location>
        <begin position="61"/>
        <end position="62"/>
    </location>
    <ligand>
        <name>3-methyl-2-oxobutanoate</name>
        <dbReference type="ChEBI" id="CHEBI:11851"/>
    </ligand>
</feature>
<dbReference type="Proteomes" id="UP001501447">
    <property type="component" value="Unassembled WGS sequence"/>
</dbReference>
<protein>
    <recommendedName>
        <fullName evidence="5">3-methyl-2-oxobutanoate hydroxymethyltransferase</fullName>
        <ecNumber evidence="5">2.1.2.11</ecNumber>
    </recommendedName>
    <alternativeName>
        <fullName evidence="5">Ketopantoate hydroxymethyltransferase</fullName>
        <shortName evidence="5">KPHMT</shortName>
    </alternativeName>
</protein>
<keyword evidence="5" id="KW-0963">Cytoplasm</keyword>
<dbReference type="HAMAP" id="MF_00156">
    <property type="entry name" value="PanB"/>
    <property type="match status" value="1"/>
</dbReference>
<keyword evidence="7" id="KW-1185">Reference proteome</keyword>
<evidence type="ECO:0000313" key="7">
    <source>
        <dbReference type="Proteomes" id="UP001501447"/>
    </source>
</evidence>
<comment type="pathway">
    <text evidence="5">Cofactor biosynthesis; (R)-pantothenate biosynthesis; (R)-pantoate from 3-methyl-2-oxobutanoate: step 1/2.</text>
</comment>
<feature type="binding site" evidence="5">
    <location>
        <position position="100"/>
    </location>
    <ligand>
        <name>3-methyl-2-oxobutanoate</name>
        <dbReference type="ChEBI" id="CHEBI:11851"/>
    </ligand>
</feature>
<gene>
    <name evidence="6" type="primary">panB_2</name>
    <name evidence="5" type="synonym">panB</name>
    <name evidence="6" type="ORF">GCM10009863_55690</name>
</gene>
<keyword evidence="3 5" id="KW-0566">Pantothenate biosynthesis</keyword>
<dbReference type="InterPro" id="IPR003700">
    <property type="entry name" value="Pantoate_hydroxy_MeTrfase"/>
</dbReference>
<evidence type="ECO:0000256" key="1">
    <source>
        <dbReference type="ARBA" id="ARBA00008676"/>
    </source>
</evidence>
<comment type="caution">
    <text evidence="6">The sequence shown here is derived from an EMBL/GenBank/DDBJ whole genome shotgun (WGS) entry which is preliminary data.</text>
</comment>
<comment type="catalytic activity">
    <reaction evidence="5">
        <text>(6R)-5,10-methylene-5,6,7,8-tetrahydrofolate + 3-methyl-2-oxobutanoate + H2O = 2-dehydropantoate + (6S)-5,6,7,8-tetrahydrofolate</text>
        <dbReference type="Rhea" id="RHEA:11824"/>
        <dbReference type="ChEBI" id="CHEBI:11561"/>
        <dbReference type="ChEBI" id="CHEBI:11851"/>
        <dbReference type="ChEBI" id="CHEBI:15377"/>
        <dbReference type="ChEBI" id="CHEBI:15636"/>
        <dbReference type="ChEBI" id="CHEBI:57453"/>
        <dbReference type="EC" id="2.1.2.11"/>
    </reaction>
</comment>
<dbReference type="Pfam" id="PF02548">
    <property type="entry name" value="Pantoate_transf"/>
    <property type="match status" value="1"/>
</dbReference>
<name>A0ABN3QR79_9ACTN</name>
<comment type="function">
    <text evidence="5">Catalyzes the reversible reaction in which hydroxymethyl group from 5,10-methylenetetrahydrofolate is transferred onto alpha-ketoisovalerate to form ketopantoate.</text>
</comment>
<keyword evidence="5" id="KW-0460">Magnesium</keyword>
<dbReference type="Gene3D" id="3.20.20.60">
    <property type="entry name" value="Phosphoenolpyruvate-binding domains"/>
    <property type="match status" value="1"/>
</dbReference>
<dbReference type="PANTHER" id="PTHR20881:SF0">
    <property type="entry name" value="3-METHYL-2-OXOBUTANOATE HYDROXYMETHYLTRANSFERASE"/>
    <property type="match status" value="1"/>
</dbReference>
<dbReference type="PANTHER" id="PTHR20881">
    <property type="entry name" value="3-METHYL-2-OXOBUTANOATE HYDROXYMETHYLTRANSFERASE"/>
    <property type="match status" value="1"/>
</dbReference>
<proteinExistence type="inferred from homology"/>
<dbReference type="InterPro" id="IPR040442">
    <property type="entry name" value="Pyrv_kinase-like_dom_sf"/>
</dbReference>
<keyword evidence="5" id="KW-0479">Metal-binding</keyword>
<dbReference type="SUPFAM" id="SSF51621">
    <property type="entry name" value="Phosphoenolpyruvate/pyruvate domain"/>
    <property type="match status" value="1"/>
</dbReference>
<comment type="cofactor">
    <cofactor evidence="5">
        <name>Mg(2+)</name>
        <dbReference type="ChEBI" id="CHEBI:18420"/>
    </cofactor>
    <text evidence="5">Binds 1 Mg(2+) ion per subunit.</text>
</comment>
<feature type="binding site" evidence="5">
    <location>
        <position position="100"/>
    </location>
    <ligand>
        <name>Mg(2+)</name>
        <dbReference type="ChEBI" id="CHEBI:18420"/>
    </ligand>
</feature>
<evidence type="ECO:0000313" key="6">
    <source>
        <dbReference type="EMBL" id="GAA2632523.1"/>
    </source>
</evidence>
<dbReference type="CDD" id="cd06557">
    <property type="entry name" value="KPHMT-like"/>
    <property type="match status" value="1"/>
</dbReference>
<feature type="binding site" evidence="5">
    <location>
        <position position="61"/>
    </location>
    <ligand>
        <name>Mg(2+)</name>
        <dbReference type="ChEBI" id="CHEBI:18420"/>
    </ligand>
</feature>
<comment type="subunit">
    <text evidence="2 5">Homodecamer; pentamer of dimers.</text>
</comment>
<dbReference type="EC" id="2.1.2.11" evidence="5"/>